<organism evidence="1 2">
    <name type="scientific">Lachnospira hominis</name>
    <name type="common">ex Liu et al. 2021</name>
    <dbReference type="NCBI Taxonomy" id="2763051"/>
    <lineage>
        <taxon>Bacteria</taxon>
        <taxon>Bacillati</taxon>
        <taxon>Bacillota</taxon>
        <taxon>Clostridia</taxon>
        <taxon>Lachnospirales</taxon>
        <taxon>Lachnospiraceae</taxon>
        <taxon>Lachnospira</taxon>
    </lineage>
</organism>
<dbReference type="RefSeq" id="WP_186836495.1">
    <property type="nucleotide sequence ID" value="NZ_JACOPD010000003.1"/>
</dbReference>
<keyword evidence="2" id="KW-1185">Reference proteome</keyword>
<accession>A0ABR7FZ39</accession>
<sequence length="414" mass="47532">MKKLVSFVIVTGILMSLTGCGKGKADAVSAQSVRVEDIKNNVSGIEDIEFAGNIEDSQPYWNSSAVHSVARGEYGYYYVTFGSGGRKILSYMDDETCELIPLCNNAQCDHVNPDCTAVFSDYSEVVWYYKNHIYMIKFSSEGRAVLVQINPDGTDRKELFDIGSVPIDSADDYDLVFNNDCVYVYNNTGNCRLPETVQISIKRFSLDNKINEDIITSDEQSVLFNSVRAYGDKVFFTYSTTEFKKETKQNVMTGDGLYCYNESTGKTTKLIDKNISDYIIDTSDNIIYYYVINEGLYKYKIKDKEENLIYKAERNSTLCYISFDEDYIYLDNTRWCLFTRTADLTRTLYVLDKDGNVINTIETRGRVLFGDDRYKLFEVGKKKEVKYASLYKLTYIKKSEINTADTWSESEWQK</sequence>
<dbReference type="Proteomes" id="UP000628463">
    <property type="component" value="Unassembled WGS sequence"/>
</dbReference>
<proteinExistence type="predicted"/>
<dbReference type="PROSITE" id="PS51257">
    <property type="entry name" value="PROKAR_LIPOPROTEIN"/>
    <property type="match status" value="1"/>
</dbReference>
<protein>
    <recommendedName>
        <fullName evidence="3">DUF5050 domain-containing protein</fullName>
    </recommendedName>
</protein>
<evidence type="ECO:0008006" key="3">
    <source>
        <dbReference type="Google" id="ProtNLM"/>
    </source>
</evidence>
<gene>
    <name evidence="1" type="ORF">H8S01_05705</name>
</gene>
<evidence type="ECO:0000313" key="1">
    <source>
        <dbReference type="EMBL" id="MBC5680454.1"/>
    </source>
</evidence>
<name>A0ABR7FZ39_9FIRM</name>
<dbReference type="SUPFAM" id="SSF63825">
    <property type="entry name" value="YWTD domain"/>
    <property type="match status" value="1"/>
</dbReference>
<evidence type="ECO:0000313" key="2">
    <source>
        <dbReference type="Proteomes" id="UP000628463"/>
    </source>
</evidence>
<reference evidence="1 2" key="1">
    <citation type="submission" date="2020-08" db="EMBL/GenBank/DDBJ databases">
        <title>Genome public.</title>
        <authorList>
            <person name="Liu C."/>
            <person name="Sun Q."/>
        </authorList>
    </citation>
    <scope>NUCLEOTIDE SEQUENCE [LARGE SCALE GENOMIC DNA]</scope>
    <source>
        <strain evidence="1 2">NSJ-43</strain>
    </source>
</reference>
<dbReference type="EMBL" id="JACOPD010000003">
    <property type="protein sequence ID" value="MBC5680454.1"/>
    <property type="molecule type" value="Genomic_DNA"/>
</dbReference>
<comment type="caution">
    <text evidence="1">The sequence shown here is derived from an EMBL/GenBank/DDBJ whole genome shotgun (WGS) entry which is preliminary data.</text>
</comment>